<dbReference type="GO" id="GO:0005524">
    <property type="term" value="F:ATP binding"/>
    <property type="evidence" value="ECO:0007669"/>
    <property type="project" value="UniProtKB-KW"/>
</dbReference>
<dbReference type="AlphaFoldDB" id="A0A495SCV6"/>
<dbReference type="GO" id="GO:0005829">
    <property type="term" value="C:cytosol"/>
    <property type="evidence" value="ECO:0007669"/>
    <property type="project" value="TreeGrafter"/>
</dbReference>
<keyword evidence="4 11" id="KW-0378">Hydrolase</keyword>
<dbReference type="GO" id="GO:0009266">
    <property type="term" value="P:response to temperature stimulus"/>
    <property type="evidence" value="ECO:0007669"/>
    <property type="project" value="UniProtKB-ARBA"/>
</dbReference>
<comment type="similarity">
    <text evidence="7 11">Belongs to the DEAD box helicase family.</text>
</comment>
<reference evidence="16 17" key="1">
    <citation type="submission" date="2018-10" db="EMBL/GenBank/DDBJ databases">
        <title>Genomic Encyclopedia of Archaeal and Bacterial Type Strains, Phase II (KMG-II): from individual species to whole genera.</title>
        <authorList>
            <person name="Goeker M."/>
        </authorList>
    </citation>
    <scope>NUCLEOTIDE SEQUENCE [LARGE SCALE GENOMIC DNA]</scope>
    <source>
        <strain evidence="16 17">DSM 14219</strain>
    </source>
</reference>
<dbReference type="InterPro" id="IPR014014">
    <property type="entry name" value="RNA_helicase_DEAD_Q_motif"/>
</dbReference>
<dbReference type="EC" id="3.6.4.13" evidence="1"/>
<dbReference type="PANTHER" id="PTHR47959">
    <property type="entry name" value="ATP-DEPENDENT RNA HELICASE RHLE-RELATED"/>
    <property type="match status" value="1"/>
</dbReference>
<dbReference type="PROSITE" id="PS51194">
    <property type="entry name" value="HELICASE_CTER"/>
    <property type="match status" value="1"/>
</dbReference>
<evidence type="ECO:0000256" key="8">
    <source>
        <dbReference type="ARBA" id="ARBA00047984"/>
    </source>
</evidence>
<dbReference type="GO" id="GO:0042255">
    <property type="term" value="P:ribosome assembly"/>
    <property type="evidence" value="ECO:0007669"/>
    <property type="project" value="UniProtKB-ARBA"/>
</dbReference>
<feature type="short sequence motif" description="Q motif" evidence="10">
    <location>
        <begin position="1"/>
        <end position="29"/>
    </location>
</feature>
<keyword evidence="6 11" id="KW-0067">ATP-binding</keyword>
<evidence type="ECO:0000313" key="16">
    <source>
        <dbReference type="EMBL" id="RKS97459.1"/>
    </source>
</evidence>
<protein>
    <recommendedName>
        <fullName evidence="9">DEAD-box ATP-dependent RNA helicase RhpA</fullName>
        <ecNumber evidence="1">3.6.4.13</ecNumber>
    </recommendedName>
</protein>
<dbReference type="CDD" id="cd00268">
    <property type="entry name" value="DEADc"/>
    <property type="match status" value="1"/>
</dbReference>
<feature type="domain" description="Helicase ATP-binding" evidence="13">
    <location>
        <begin position="32"/>
        <end position="205"/>
    </location>
</feature>
<dbReference type="OrthoDB" id="9785240at2"/>
<proteinExistence type="inferred from homology"/>
<evidence type="ECO:0000256" key="1">
    <source>
        <dbReference type="ARBA" id="ARBA00012552"/>
    </source>
</evidence>
<dbReference type="SMART" id="SM00487">
    <property type="entry name" value="DEXDc"/>
    <property type="match status" value="1"/>
</dbReference>
<dbReference type="Pfam" id="PF00271">
    <property type="entry name" value="Helicase_C"/>
    <property type="match status" value="1"/>
</dbReference>
<dbReference type="CDD" id="cd18787">
    <property type="entry name" value="SF2_C_DEAD"/>
    <property type="match status" value="1"/>
</dbReference>
<feature type="compositionally biased region" description="Basic residues" evidence="12">
    <location>
        <begin position="419"/>
        <end position="430"/>
    </location>
</feature>
<dbReference type="PROSITE" id="PS51192">
    <property type="entry name" value="HELICASE_ATP_BIND_1"/>
    <property type="match status" value="1"/>
</dbReference>
<name>A0A495SCV6_9FLAO</name>
<dbReference type="InterPro" id="IPR027417">
    <property type="entry name" value="P-loop_NTPase"/>
</dbReference>
<dbReference type="GO" id="GO:0016787">
    <property type="term" value="F:hydrolase activity"/>
    <property type="evidence" value="ECO:0007669"/>
    <property type="project" value="UniProtKB-KW"/>
</dbReference>
<dbReference type="GO" id="GO:0003724">
    <property type="term" value="F:RNA helicase activity"/>
    <property type="evidence" value="ECO:0007669"/>
    <property type="project" value="UniProtKB-EC"/>
</dbReference>
<dbReference type="GO" id="GO:0003676">
    <property type="term" value="F:nucleic acid binding"/>
    <property type="evidence" value="ECO:0007669"/>
    <property type="project" value="InterPro"/>
</dbReference>
<evidence type="ECO:0000259" key="13">
    <source>
        <dbReference type="PROSITE" id="PS51192"/>
    </source>
</evidence>
<evidence type="ECO:0000256" key="12">
    <source>
        <dbReference type="SAM" id="MobiDB-lite"/>
    </source>
</evidence>
<feature type="region of interest" description="Disordered" evidence="12">
    <location>
        <begin position="381"/>
        <end position="430"/>
    </location>
</feature>
<dbReference type="Gene3D" id="3.40.50.300">
    <property type="entry name" value="P-loop containing nucleotide triphosphate hydrolases"/>
    <property type="match status" value="2"/>
</dbReference>
<dbReference type="InterPro" id="IPR011545">
    <property type="entry name" value="DEAD/DEAH_box_helicase_dom"/>
</dbReference>
<organism evidence="16 17">
    <name type="scientific">Chryseobacterium defluvii</name>
    <dbReference type="NCBI Taxonomy" id="160396"/>
    <lineage>
        <taxon>Bacteria</taxon>
        <taxon>Pseudomonadati</taxon>
        <taxon>Bacteroidota</taxon>
        <taxon>Flavobacteriia</taxon>
        <taxon>Flavobacteriales</taxon>
        <taxon>Weeksellaceae</taxon>
        <taxon>Chryseobacterium group</taxon>
        <taxon>Chryseobacterium</taxon>
    </lineage>
</organism>
<keyword evidence="3 11" id="KW-0547">Nucleotide-binding</keyword>
<gene>
    <name evidence="16" type="ORF">BCF58_1586</name>
</gene>
<comment type="catalytic activity">
    <reaction evidence="8">
        <text>ATP + H2O = ADP + phosphate + H(+)</text>
        <dbReference type="Rhea" id="RHEA:13065"/>
        <dbReference type="ChEBI" id="CHEBI:15377"/>
        <dbReference type="ChEBI" id="CHEBI:15378"/>
        <dbReference type="ChEBI" id="CHEBI:30616"/>
        <dbReference type="ChEBI" id="CHEBI:43474"/>
        <dbReference type="ChEBI" id="CHEBI:456216"/>
        <dbReference type="EC" id="3.6.4.13"/>
    </reaction>
</comment>
<evidence type="ECO:0000256" key="3">
    <source>
        <dbReference type="ARBA" id="ARBA00022741"/>
    </source>
</evidence>
<dbReference type="InterPro" id="IPR044742">
    <property type="entry name" value="DEAD/DEAH_RhlB"/>
</dbReference>
<dbReference type="InterPro" id="IPR014001">
    <property type="entry name" value="Helicase_ATP-bd"/>
</dbReference>
<dbReference type="Proteomes" id="UP000272428">
    <property type="component" value="Unassembled WGS sequence"/>
</dbReference>
<dbReference type="InterPro" id="IPR000629">
    <property type="entry name" value="RNA-helicase_DEAD-box_CS"/>
</dbReference>
<evidence type="ECO:0000256" key="11">
    <source>
        <dbReference type="RuleBase" id="RU000492"/>
    </source>
</evidence>
<evidence type="ECO:0000256" key="2">
    <source>
        <dbReference type="ARBA" id="ARBA00022490"/>
    </source>
</evidence>
<dbReference type="SMART" id="SM00490">
    <property type="entry name" value="HELICc"/>
    <property type="match status" value="1"/>
</dbReference>
<evidence type="ECO:0000259" key="14">
    <source>
        <dbReference type="PROSITE" id="PS51194"/>
    </source>
</evidence>
<evidence type="ECO:0000259" key="15">
    <source>
        <dbReference type="PROSITE" id="PS51195"/>
    </source>
</evidence>
<dbReference type="EMBL" id="RBXB01000002">
    <property type="protein sequence ID" value="RKS97459.1"/>
    <property type="molecule type" value="Genomic_DNA"/>
</dbReference>
<evidence type="ECO:0000256" key="5">
    <source>
        <dbReference type="ARBA" id="ARBA00022806"/>
    </source>
</evidence>
<evidence type="ECO:0000256" key="4">
    <source>
        <dbReference type="ARBA" id="ARBA00022801"/>
    </source>
</evidence>
<dbReference type="InterPro" id="IPR050079">
    <property type="entry name" value="DEAD_box_RNA_helicase"/>
</dbReference>
<keyword evidence="2" id="KW-0963">Cytoplasm</keyword>
<evidence type="ECO:0000256" key="7">
    <source>
        <dbReference type="ARBA" id="ARBA00038437"/>
    </source>
</evidence>
<evidence type="ECO:0000256" key="9">
    <source>
        <dbReference type="ARBA" id="ARBA00074363"/>
    </source>
</evidence>
<dbReference type="Pfam" id="PF00270">
    <property type="entry name" value="DEAD"/>
    <property type="match status" value="1"/>
</dbReference>
<evidence type="ECO:0000256" key="10">
    <source>
        <dbReference type="PROSITE-ProRule" id="PRU00552"/>
    </source>
</evidence>
<dbReference type="RefSeq" id="WP_121461255.1">
    <property type="nucleotide sequence ID" value="NZ_RBXB01000002.1"/>
</dbReference>
<feature type="domain" description="Helicase C-terminal" evidence="14">
    <location>
        <begin position="216"/>
        <end position="379"/>
    </location>
</feature>
<evidence type="ECO:0000256" key="6">
    <source>
        <dbReference type="ARBA" id="ARBA00022840"/>
    </source>
</evidence>
<dbReference type="PROSITE" id="PS00039">
    <property type="entry name" value="DEAD_ATP_HELICASE"/>
    <property type="match status" value="1"/>
</dbReference>
<sequence>MNFTDLHLIEPIAKAIQDQGYINPTPIQEKSIPEILKGKDFLGCAQTGTGKTAAFAIPILQNLTNNKTPNRHIKALILTPTRELAIQIEENINAYGKYLPLKQLVVFGGVKQGNQEAALRKGVDILVATPGRLLDFISQGIISLKNIEIFVLDEADRMLDMGFVHDVKRIIKLLPQKRQTLFFSATMPAEIQKLADSILHQPVKVEVTPVSSTAETIKQSVYFVEREDKLNLLTHILQNDISESVLVFARTKSGADRITKKLVKSNISAQAIHGDKSQNARQNALNNFKNGTTRVLIATDIAARGIDIDELKFVINFELSDVSETYVHRIGRTGRAGAEGTSISFVDSLDLLNLKNTEKLIGMKIPVIKDHPFHTDNLVAQKRDSNNKPVPAQAERPKPSPASKSRNNKKNPEVSAGYKKPKNKNFTRKK</sequence>
<feature type="domain" description="DEAD-box RNA helicase Q" evidence="15">
    <location>
        <begin position="1"/>
        <end position="29"/>
    </location>
</feature>
<comment type="caution">
    <text evidence="16">The sequence shown here is derived from an EMBL/GenBank/DDBJ whole genome shotgun (WGS) entry which is preliminary data.</text>
</comment>
<evidence type="ECO:0000313" key="17">
    <source>
        <dbReference type="Proteomes" id="UP000272428"/>
    </source>
</evidence>
<dbReference type="InterPro" id="IPR001650">
    <property type="entry name" value="Helicase_C-like"/>
</dbReference>
<accession>A0A495SCV6</accession>
<keyword evidence="17" id="KW-1185">Reference proteome</keyword>
<dbReference type="SUPFAM" id="SSF52540">
    <property type="entry name" value="P-loop containing nucleoside triphosphate hydrolases"/>
    <property type="match status" value="1"/>
</dbReference>
<keyword evidence="5 11" id="KW-0347">Helicase</keyword>
<dbReference type="PANTHER" id="PTHR47959:SF13">
    <property type="entry name" value="ATP-DEPENDENT RNA HELICASE RHLE"/>
    <property type="match status" value="1"/>
</dbReference>
<dbReference type="PROSITE" id="PS51195">
    <property type="entry name" value="Q_MOTIF"/>
    <property type="match status" value="1"/>
</dbReference>
<dbReference type="FunFam" id="3.40.50.300:FF:000108">
    <property type="entry name" value="ATP-dependent RNA helicase RhlE"/>
    <property type="match status" value="1"/>
</dbReference>